<feature type="compositionally biased region" description="Low complexity" evidence="1">
    <location>
        <begin position="533"/>
        <end position="565"/>
    </location>
</feature>
<protein>
    <recommendedName>
        <fullName evidence="2">PH domain-containing protein</fullName>
    </recommendedName>
</protein>
<dbReference type="SMART" id="SM00233">
    <property type="entry name" value="PH"/>
    <property type="match status" value="2"/>
</dbReference>
<dbReference type="Pfam" id="PF25381">
    <property type="entry name" value="PH_26"/>
    <property type="match status" value="1"/>
</dbReference>
<evidence type="ECO:0000259" key="2">
    <source>
        <dbReference type="PROSITE" id="PS50003"/>
    </source>
</evidence>
<feature type="compositionally biased region" description="Low complexity" evidence="1">
    <location>
        <begin position="34"/>
        <end position="51"/>
    </location>
</feature>
<dbReference type="InterPro" id="IPR058155">
    <property type="entry name" value="Skg3/CAF120-like_PH"/>
</dbReference>
<dbReference type="SUPFAM" id="SSF50729">
    <property type="entry name" value="PH domain-like"/>
    <property type="match status" value="1"/>
</dbReference>
<feature type="compositionally biased region" description="Polar residues" evidence="1">
    <location>
        <begin position="1088"/>
        <end position="1101"/>
    </location>
</feature>
<name>A0A9P6NDE9_9BASI</name>
<reference evidence="3" key="1">
    <citation type="submission" date="2013-11" db="EMBL/GenBank/DDBJ databases">
        <title>Genome sequence of the fusiform rust pathogen reveals effectors for host alternation and coevolution with pine.</title>
        <authorList>
            <consortium name="DOE Joint Genome Institute"/>
            <person name="Smith K."/>
            <person name="Pendleton A."/>
            <person name="Kubisiak T."/>
            <person name="Anderson C."/>
            <person name="Salamov A."/>
            <person name="Aerts A."/>
            <person name="Riley R."/>
            <person name="Clum A."/>
            <person name="Lindquist E."/>
            <person name="Ence D."/>
            <person name="Campbell M."/>
            <person name="Kronenberg Z."/>
            <person name="Feau N."/>
            <person name="Dhillon B."/>
            <person name="Hamelin R."/>
            <person name="Burleigh J."/>
            <person name="Smith J."/>
            <person name="Yandell M."/>
            <person name="Nelson C."/>
            <person name="Grigoriev I."/>
            <person name="Davis J."/>
        </authorList>
    </citation>
    <scope>NUCLEOTIDE SEQUENCE</scope>
    <source>
        <strain evidence="3">G11</strain>
    </source>
</reference>
<feature type="compositionally biased region" description="Polar residues" evidence="1">
    <location>
        <begin position="521"/>
        <end position="532"/>
    </location>
</feature>
<feature type="compositionally biased region" description="Low complexity" evidence="1">
    <location>
        <begin position="669"/>
        <end position="682"/>
    </location>
</feature>
<feature type="compositionally biased region" description="Polar residues" evidence="1">
    <location>
        <begin position="56"/>
        <end position="68"/>
    </location>
</feature>
<accession>A0A9P6NDE9</accession>
<proteinExistence type="predicted"/>
<evidence type="ECO:0000313" key="4">
    <source>
        <dbReference type="Proteomes" id="UP000886653"/>
    </source>
</evidence>
<dbReference type="EMBL" id="MU167291">
    <property type="protein sequence ID" value="KAG0144671.1"/>
    <property type="molecule type" value="Genomic_DNA"/>
</dbReference>
<feature type="domain" description="PH" evidence="2">
    <location>
        <begin position="234"/>
        <end position="402"/>
    </location>
</feature>
<feature type="compositionally biased region" description="Polar residues" evidence="1">
    <location>
        <begin position="824"/>
        <end position="843"/>
    </location>
</feature>
<feature type="region of interest" description="Disordered" evidence="1">
    <location>
        <begin position="1088"/>
        <end position="1147"/>
    </location>
</feature>
<dbReference type="OrthoDB" id="2505514at2759"/>
<feature type="compositionally biased region" description="Low complexity" evidence="1">
    <location>
        <begin position="622"/>
        <end position="632"/>
    </location>
</feature>
<feature type="compositionally biased region" description="Basic and acidic residues" evidence="1">
    <location>
        <begin position="779"/>
        <end position="789"/>
    </location>
</feature>
<feature type="region of interest" description="Disordered" evidence="1">
    <location>
        <begin position="1"/>
        <end position="68"/>
    </location>
</feature>
<sequence length="1147" mass="123628">MSDYGSSPLHSPQPSNSRAPGRRKQSGPTNTHLPQSPSSSMRPSKSISSVPEPDRSSNQSRPTISKKATSIHDMDRVIALFRFPKFYHEGFILRRTVLLSDGQPPKQTDPQPTWAKFYVQIAGTTMSSWDAVEMELAAKEGRQVAPNYTNITDARVYLPEPDSAKAVIELKAPSPFIFFLNNAGRNKYVFSCSDRASLIAWVTAIRLAAWERSRLSEIYTGTFLATRPEASYPKEKSEGWLMVRLPGDTEWTRVWCTITDADLSGVGQSGSISYKDPKRSRRTSLFNLSSFSTNRLSTAAAVPSGIPEGDHEPTLVFAAKKGAKKIIGTMSSVQAVAAMYPESKALVDSSTMFKIEGLFRLSGPDGRPTDQAGAEGFILATPGEGTVSDMIGWLLGIMDTFRLYGRPTALNYSLTDPTSFYFGYPNESESDTLFLDRVTAEELDVKENSLFQIRLVFNSILAQHLQPLTSPLSNKSKSGPDTQRSSSPLKEKNRSAVEDEGVNITGSPPVLTRHELHDNEGPSSSASANYPESQPQSSISASVPSSSPSASATSPVTSPSISIPAKPAVKHDLEDFSSYLSQFDDSSEPAAPKPAPSRAESASKPPVSPPVSPLSPEIKQQPSSSSAPTPASNDTESLDDMLYAVKFYDDPPVPGPSVTTEKAEPEFLSGSPPSSSSKSSLPVITMTEAPRTSFPSSFAAGKKGAARIAAAQAAQAAGKAATHLPGKARSAGKGQTGKIKKTWDEDSEEDEDEDEDEEDEEDEDEDDEEDRPLSARARSPVERSPDRGPHSARNMMASFGQPNFAGQAHSYPQLSEDHGGRQSYYHNSDQTQAQGQGQFPNSSSRREIPAVLREQPEVIDTTGMKPAFSAHGLLSRVMQEKQEKSAKSMQEAAHWSGEPLLQVSHKPGPPQAGLLGAIASHERDRKRDGGMGAALTERVRERKLAEIRQREMEEFQRASMMSGLGVNNYMGFTMPPSTMLANPHHPLMYNNPSNLMNGGMLGSPNGINTYEQMMFYQAQQMQMQQAAMLAAQQAYMTSFSGYPGQGGMMGGSQSMLGMGGGGISPSMMGGGGLTSHLPHQSMYGPIPTYQQQGPSNFNSGTGMIGHSPNASHGGGGVNNNTHHYFGNSNTGNNNTNNGNSGPSPTHQ</sequence>
<evidence type="ECO:0000313" key="3">
    <source>
        <dbReference type="EMBL" id="KAG0144671.1"/>
    </source>
</evidence>
<feature type="compositionally biased region" description="Polar residues" evidence="1">
    <location>
        <begin position="1"/>
        <end position="18"/>
    </location>
</feature>
<organism evidence="3 4">
    <name type="scientific">Cronartium quercuum f. sp. fusiforme G11</name>
    <dbReference type="NCBI Taxonomy" id="708437"/>
    <lineage>
        <taxon>Eukaryota</taxon>
        <taxon>Fungi</taxon>
        <taxon>Dikarya</taxon>
        <taxon>Basidiomycota</taxon>
        <taxon>Pucciniomycotina</taxon>
        <taxon>Pucciniomycetes</taxon>
        <taxon>Pucciniales</taxon>
        <taxon>Coleosporiaceae</taxon>
        <taxon>Cronartium</taxon>
    </lineage>
</organism>
<evidence type="ECO:0000256" key="1">
    <source>
        <dbReference type="SAM" id="MobiDB-lite"/>
    </source>
</evidence>
<dbReference type="AlphaFoldDB" id="A0A9P6NDE9"/>
<feature type="compositionally biased region" description="Acidic residues" evidence="1">
    <location>
        <begin position="745"/>
        <end position="770"/>
    </location>
</feature>
<feature type="compositionally biased region" description="Polar residues" evidence="1">
    <location>
        <begin position="469"/>
        <end position="488"/>
    </location>
</feature>
<feature type="compositionally biased region" description="Low complexity" evidence="1">
    <location>
        <begin position="596"/>
        <end position="605"/>
    </location>
</feature>
<comment type="caution">
    <text evidence="3">The sequence shown here is derived from an EMBL/GenBank/DDBJ whole genome shotgun (WGS) entry which is preliminary data.</text>
</comment>
<dbReference type="InterPro" id="IPR011993">
    <property type="entry name" value="PH-like_dom_sf"/>
</dbReference>
<gene>
    <name evidence="3" type="ORF">CROQUDRAFT_94819</name>
</gene>
<feature type="compositionally biased region" description="Low complexity" evidence="1">
    <location>
        <begin position="699"/>
        <end position="721"/>
    </location>
</feature>
<feature type="compositionally biased region" description="Low complexity" evidence="1">
    <location>
        <begin position="1118"/>
        <end position="1147"/>
    </location>
</feature>
<dbReference type="InterPro" id="IPR001849">
    <property type="entry name" value="PH_domain"/>
</dbReference>
<dbReference type="Proteomes" id="UP000886653">
    <property type="component" value="Unassembled WGS sequence"/>
</dbReference>
<dbReference type="PROSITE" id="PS50003">
    <property type="entry name" value="PH_DOMAIN"/>
    <property type="match status" value="2"/>
</dbReference>
<keyword evidence="4" id="KW-1185">Reference proteome</keyword>
<dbReference type="Gene3D" id="2.30.29.30">
    <property type="entry name" value="Pleckstrin-homology domain (PH domain)/Phosphotyrosine-binding domain (PTB)"/>
    <property type="match status" value="1"/>
</dbReference>
<feature type="region of interest" description="Disordered" evidence="1">
    <location>
        <begin position="469"/>
        <end position="845"/>
    </location>
</feature>
<feature type="domain" description="PH" evidence="2">
    <location>
        <begin position="85"/>
        <end position="210"/>
    </location>
</feature>